<organism evidence="1 2">
    <name type="scientific">Gigaspora margarita</name>
    <dbReference type="NCBI Taxonomy" id="4874"/>
    <lineage>
        <taxon>Eukaryota</taxon>
        <taxon>Fungi</taxon>
        <taxon>Fungi incertae sedis</taxon>
        <taxon>Mucoromycota</taxon>
        <taxon>Glomeromycotina</taxon>
        <taxon>Glomeromycetes</taxon>
        <taxon>Diversisporales</taxon>
        <taxon>Gigasporaceae</taxon>
        <taxon>Gigaspora</taxon>
    </lineage>
</organism>
<evidence type="ECO:0000313" key="1">
    <source>
        <dbReference type="EMBL" id="CAG8846687.1"/>
    </source>
</evidence>
<dbReference type="Proteomes" id="UP000789901">
    <property type="component" value="Unassembled WGS sequence"/>
</dbReference>
<proteinExistence type="predicted"/>
<comment type="caution">
    <text evidence="1">The sequence shown here is derived from an EMBL/GenBank/DDBJ whole genome shotgun (WGS) entry which is preliminary data.</text>
</comment>
<dbReference type="EMBL" id="CAJVQB010084515">
    <property type="protein sequence ID" value="CAG8846687.1"/>
    <property type="molecule type" value="Genomic_DNA"/>
</dbReference>
<keyword evidence="2" id="KW-1185">Reference proteome</keyword>
<reference evidence="1 2" key="1">
    <citation type="submission" date="2021-06" db="EMBL/GenBank/DDBJ databases">
        <authorList>
            <person name="Kallberg Y."/>
            <person name="Tangrot J."/>
            <person name="Rosling A."/>
        </authorList>
    </citation>
    <scope>NUCLEOTIDE SEQUENCE [LARGE SCALE GENOMIC DNA]</scope>
    <source>
        <strain evidence="1 2">120-4 pot B 10/14</strain>
    </source>
</reference>
<feature type="non-terminal residue" evidence="1">
    <location>
        <position position="101"/>
    </location>
</feature>
<evidence type="ECO:0000313" key="2">
    <source>
        <dbReference type="Proteomes" id="UP000789901"/>
    </source>
</evidence>
<sequence>MQILNPNEWSKDKKILQNYGKLELEELIKVYKKLYSPNYLNGIIDANEIRQEWNLFKKVVSSNYQNLDIDNLLPIIFNQHQEFYPNIIKLLKIIYSIFFQV</sequence>
<gene>
    <name evidence="1" type="ORF">GMARGA_LOCUS38281</name>
</gene>
<accession>A0ABN7X3U1</accession>
<name>A0ABN7X3U1_GIGMA</name>
<protein>
    <submittedName>
        <fullName evidence="1">38065_t:CDS:1</fullName>
    </submittedName>
</protein>